<dbReference type="PANTHER" id="PTHR20992:SF9">
    <property type="entry name" value="AT15442P-RELATED"/>
    <property type="match status" value="1"/>
</dbReference>
<proteinExistence type="predicted"/>
<protein>
    <submittedName>
        <fullName evidence="3">DUF389 domain-containing protein</fullName>
    </submittedName>
</protein>
<feature type="transmembrane region" description="Helical" evidence="2">
    <location>
        <begin position="380"/>
        <end position="401"/>
    </location>
</feature>
<gene>
    <name evidence="3" type="ORF">R2Q92_02390</name>
</gene>
<reference evidence="3 4" key="1">
    <citation type="submission" date="2023-10" db="EMBL/GenBank/DDBJ databases">
        <title>Microbacterium xanthum sp. nov., isolated from seaweed.</title>
        <authorList>
            <person name="Lee S.D."/>
        </authorList>
    </citation>
    <scope>NUCLEOTIDE SEQUENCE [LARGE SCALE GENOMIC DNA]</scope>
    <source>
        <strain evidence="3 4">KCTC 19124</strain>
    </source>
</reference>
<feature type="transmembrane region" description="Helical" evidence="2">
    <location>
        <begin position="413"/>
        <end position="437"/>
    </location>
</feature>
<dbReference type="PANTHER" id="PTHR20992">
    <property type="entry name" value="AT15442P-RELATED"/>
    <property type="match status" value="1"/>
</dbReference>
<dbReference type="Proteomes" id="UP001291912">
    <property type="component" value="Unassembled WGS sequence"/>
</dbReference>
<keyword evidence="4" id="KW-1185">Reference proteome</keyword>
<feature type="transmembrane region" description="Helical" evidence="2">
    <location>
        <begin position="355"/>
        <end position="373"/>
    </location>
</feature>
<feature type="transmembrane region" description="Helical" evidence="2">
    <location>
        <begin position="156"/>
        <end position="174"/>
    </location>
</feature>
<keyword evidence="2" id="KW-1133">Transmembrane helix</keyword>
<dbReference type="InterPro" id="IPR005240">
    <property type="entry name" value="DUF389"/>
</dbReference>
<feature type="transmembrane region" description="Helical" evidence="2">
    <location>
        <begin position="256"/>
        <end position="275"/>
    </location>
</feature>
<comment type="caution">
    <text evidence="3">The sequence shown here is derived from an EMBL/GenBank/DDBJ whole genome shotgun (WGS) entry which is preliminary data.</text>
</comment>
<feature type="transmembrane region" description="Helical" evidence="2">
    <location>
        <begin position="180"/>
        <end position="204"/>
    </location>
</feature>
<dbReference type="EMBL" id="JAWJYN010000001">
    <property type="protein sequence ID" value="MDZ8160668.1"/>
    <property type="molecule type" value="Genomic_DNA"/>
</dbReference>
<feature type="transmembrane region" description="Helical" evidence="2">
    <location>
        <begin position="103"/>
        <end position="123"/>
    </location>
</feature>
<accession>A0ABU5N3L1</accession>
<feature type="transmembrane region" description="Helical" evidence="2">
    <location>
        <begin position="129"/>
        <end position="149"/>
    </location>
</feature>
<feature type="transmembrane region" description="Helical" evidence="2">
    <location>
        <begin position="281"/>
        <end position="303"/>
    </location>
</feature>
<feature type="transmembrane region" description="Helical" evidence="2">
    <location>
        <begin position="449"/>
        <end position="468"/>
    </location>
</feature>
<evidence type="ECO:0000313" key="4">
    <source>
        <dbReference type="Proteomes" id="UP001291912"/>
    </source>
</evidence>
<keyword evidence="2" id="KW-0472">Membrane</keyword>
<organism evidence="3 4">
    <name type="scientific">Microbacterium aquimaris</name>
    <dbReference type="NCBI Taxonomy" id="459816"/>
    <lineage>
        <taxon>Bacteria</taxon>
        <taxon>Bacillati</taxon>
        <taxon>Actinomycetota</taxon>
        <taxon>Actinomycetes</taxon>
        <taxon>Micrococcales</taxon>
        <taxon>Microbacteriaceae</taxon>
        <taxon>Microbacterium</taxon>
    </lineage>
</organism>
<sequence length="556" mass="57692">MERGELQEEDPTPPADGSSDGWMRAIVRDARAITANQVAVRGLVSTAIGALVLLLPDATTTLVSFVVIALMFVAGGMDIWYALTGKRWFGRRTPRLLAAPRGLAAIAFAVAMVALTVLGAGFITLSLTVGVFGLYLAVRGVIALVSAIVNRRERDWVPGLARGGIAILLAVLALTVPTSVVTASIVTLATGAILLGLVMIAWAFRGPSARSGLDPATATVPEVVWDWIVGSDIGRRERSAQAATLYFEKPGRRNKLGTWWVMLILSVAIASFAVIADSTAVVIGAMLVAPLMTPILGLAGAMVNGWARRAVHSAVLVGTGTVASVVLAYGIAGWSPVAISFATNSQITSRVSPNTVDLLIAIAAGAAGAFATVNSRVASGIAGVAIAVALVPPLAVVGISLNGGRFSDAGGAALLFLTNFVAIVLAAALVFVLTGFARPFALRHRPRQLLSTVAPVVAGAAIILVPLMTNSESLLHSETRAREASETVEEWLGEDTEFVITDVTVAEDTVVVDLTGPGDTPSAEDLLDALQEDFIEPIGLELNVTPVQVTQLDPPS</sequence>
<name>A0ABU5N3L1_9MICO</name>
<dbReference type="RefSeq" id="WP_194423362.1">
    <property type="nucleotide sequence ID" value="NZ_BAAAPT010000001.1"/>
</dbReference>
<dbReference type="Pfam" id="PF04087">
    <property type="entry name" value="DUF389"/>
    <property type="match status" value="1"/>
</dbReference>
<feature type="transmembrane region" description="Helical" evidence="2">
    <location>
        <begin position="38"/>
        <end position="56"/>
    </location>
</feature>
<keyword evidence="2" id="KW-0812">Transmembrane</keyword>
<feature type="transmembrane region" description="Helical" evidence="2">
    <location>
        <begin position="62"/>
        <end position="83"/>
    </location>
</feature>
<evidence type="ECO:0000313" key="3">
    <source>
        <dbReference type="EMBL" id="MDZ8160668.1"/>
    </source>
</evidence>
<feature type="transmembrane region" description="Helical" evidence="2">
    <location>
        <begin position="315"/>
        <end position="335"/>
    </location>
</feature>
<evidence type="ECO:0000256" key="1">
    <source>
        <dbReference type="SAM" id="MobiDB-lite"/>
    </source>
</evidence>
<feature type="region of interest" description="Disordered" evidence="1">
    <location>
        <begin position="1"/>
        <end position="20"/>
    </location>
</feature>
<evidence type="ECO:0000256" key="2">
    <source>
        <dbReference type="SAM" id="Phobius"/>
    </source>
</evidence>